<dbReference type="PROSITE" id="PS00562">
    <property type="entry name" value="CBM1_1"/>
    <property type="match status" value="1"/>
</dbReference>
<dbReference type="SUPFAM" id="SSF57180">
    <property type="entry name" value="Cellulose-binding domain"/>
    <property type="match status" value="1"/>
</dbReference>
<feature type="domain" description="CBM10" evidence="6">
    <location>
        <begin position="34"/>
        <end position="72"/>
    </location>
</feature>
<dbReference type="Gene3D" id="3.90.1220.10">
    <property type="entry name" value="Cellulose docking domain, dockering"/>
    <property type="match status" value="3"/>
</dbReference>
<accession>A0A1Y1XK63</accession>
<feature type="domain" description="CBM10" evidence="6">
    <location>
        <begin position="1"/>
        <end position="29"/>
    </location>
</feature>
<evidence type="ECO:0000256" key="4">
    <source>
        <dbReference type="RuleBase" id="RU361203"/>
    </source>
</evidence>
<protein>
    <recommendedName>
        <fullName evidence="4">Purple acid phosphatase</fullName>
        <ecNumber evidence="4">3.1.3.2</ecNumber>
    </recommendedName>
</protein>
<gene>
    <name evidence="7" type="ORF">BCR32DRAFT_290518</name>
</gene>
<sequence length="687" mass="79609">MICSEGVKVYQTDSQGSWGIENDKWCGIPDGEAYCWSKLLGYECCTKDNGPRSIIDSDGEWGFENNNWCGYRNSTSRWNDREKFDSTRDEWNEFKIKWDEEYKDNYERLSVFAGEDESMLNFGWYSTTDYEPVIRFSTNQDMSNSVDFIGTNKYYKELKGIKYYSNKVTVTDLKRKSSYYYQRKLNNQWEDPIQFNTYDPDNFNFIFVGDPQIGGSTNRISALNKVVDVEEAIRNDAFNWNMTITSSFELTREPSLFLSAGDQTDTDLSSLYYSPFYESKEEETRDICRQESEYSALLLPKLIKTIPMAAAVGNHDSYTPNYRNHFNTPNSYTTPEYTDIIPGYSYFFKYNNVLVVVLETNFGTCTDYKNVISNATKKYPNTDWRIAMFHHDLYGNGQYHSQDNYIKNELRPCLTKLIDKNKFDLVINGHDHVYTATHFVSYDNENENGYSVSNIQKGIINKNYNGTLYITANCSTGSKLYGFRSENFDYVYYYNQTFTSTFGVLDFKKENGKAKLSITSYEVDTHNITDRPYIFEKKAYNEEECWSLKLQPAYPCCYMRNKEVVSIDSNGKWSTEHGTWCGIIEEQEEENKNTTTTTITTTSLIPTTTTTKTTITKTTTTKTTTTKTTTTTTTTTTTPEPTICGKIYEQCGGFYFSGPNCCEEGSRCIYQNDYYSQCLPTSFFYYN</sequence>
<dbReference type="InterPro" id="IPR002883">
    <property type="entry name" value="CBM10/Dockerin_dom"/>
</dbReference>
<keyword evidence="3 4" id="KW-0378">Hydrolase</keyword>
<dbReference type="Pfam" id="PF00149">
    <property type="entry name" value="Metallophos"/>
    <property type="match status" value="1"/>
</dbReference>
<dbReference type="InterPro" id="IPR004843">
    <property type="entry name" value="Calcineurin-like_PHP"/>
</dbReference>
<dbReference type="GO" id="GO:0005576">
    <property type="term" value="C:extracellular region"/>
    <property type="evidence" value="ECO:0007669"/>
    <property type="project" value="InterPro"/>
</dbReference>
<comment type="caution">
    <text evidence="7">The sequence shown here is derived from an EMBL/GenBank/DDBJ whole genome shotgun (WGS) entry which is preliminary data.</text>
</comment>
<dbReference type="SUPFAM" id="SSF64571">
    <property type="entry name" value="Cellulose docking domain, dockering"/>
    <property type="match status" value="3"/>
</dbReference>
<feature type="domain" description="CBM1" evidence="5">
    <location>
        <begin position="643"/>
        <end position="679"/>
    </location>
</feature>
<dbReference type="InterPro" id="IPR009034">
    <property type="entry name" value="Dockerin_dom_fun_sf"/>
</dbReference>
<keyword evidence="1" id="KW-0732">Signal</keyword>
<dbReference type="GO" id="GO:0030248">
    <property type="term" value="F:cellulose binding"/>
    <property type="evidence" value="ECO:0007669"/>
    <property type="project" value="InterPro"/>
</dbReference>
<comment type="similarity">
    <text evidence="4">Belongs to the metallophosphoesterase superfamily. Purple acid phosphatase family.</text>
</comment>
<evidence type="ECO:0000256" key="1">
    <source>
        <dbReference type="ARBA" id="ARBA00022729"/>
    </source>
</evidence>
<reference evidence="7 8" key="1">
    <citation type="submission" date="2016-08" db="EMBL/GenBank/DDBJ databases">
        <title>A Parts List for Fungal Cellulosomes Revealed by Comparative Genomics.</title>
        <authorList>
            <consortium name="DOE Joint Genome Institute"/>
            <person name="Haitjema C.H."/>
            <person name="Gilmore S.P."/>
            <person name="Henske J.K."/>
            <person name="Solomon K.V."/>
            <person name="De Groot R."/>
            <person name="Kuo A."/>
            <person name="Mondo S.J."/>
            <person name="Salamov A.A."/>
            <person name="Labutti K."/>
            <person name="Zhao Z."/>
            <person name="Chiniquy J."/>
            <person name="Barry K."/>
            <person name="Brewer H.M."/>
            <person name="Purvine S.O."/>
            <person name="Wright A.T."/>
            <person name="Boxma B."/>
            <person name="Van Alen T."/>
            <person name="Hackstein J.H."/>
            <person name="Baker S.E."/>
            <person name="Grigoriev I.V."/>
            <person name="O'Malley M.A."/>
        </authorList>
    </citation>
    <scope>NUCLEOTIDE SEQUENCE [LARGE SCALE GENOMIC DNA]</scope>
    <source>
        <strain evidence="7 8">S4</strain>
    </source>
</reference>
<dbReference type="Gene3D" id="3.60.21.10">
    <property type="match status" value="1"/>
</dbReference>
<name>A0A1Y1XK63_9FUNG</name>
<organism evidence="7 8">
    <name type="scientific">Anaeromyces robustus</name>
    <dbReference type="NCBI Taxonomy" id="1754192"/>
    <lineage>
        <taxon>Eukaryota</taxon>
        <taxon>Fungi</taxon>
        <taxon>Fungi incertae sedis</taxon>
        <taxon>Chytridiomycota</taxon>
        <taxon>Chytridiomycota incertae sedis</taxon>
        <taxon>Neocallimastigomycetes</taxon>
        <taxon>Neocallimastigales</taxon>
        <taxon>Neocallimastigaceae</taxon>
        <taxon>Anaeromyces</taxon>
    </lineage>
</organism>
<dbReference type="PROSITE" id="PS51763">
    <property type="entry name" value="CBM10"/>
    <property type="match status" value="3"/>
</dbReference>
<dbReference type="Proteomes" id="UP000193944">
    <property type="component" value="Unassembled WGS sequence"/>
</dbReference>
<evidence type="ECO:0000313" key="8">
    <source>
        <dbReference type="Proteomes" id="UP000193944"/>
    </source>
</evidence>
<evidence type="ECO:0000259" key="6">
    <source>
        <dbReference type="PROSITE" id="PS51763"/>
    </source>
</evidence>
<dbReference type="Pfam" id="PF00734">
    <property type="entry name" value="CBM_1"/>
    <property type="match status" value="1"/>
</dbReference>
<evidence type="ECO:0000256" key="2">
    <source>
        <dbReference type="ARBA" id="ARBA00022737"/>
    </source>
</evidence>
<dbReference type="OrthoDB" id="2136302at2759"/>
<dbReference type="GO" id="GO:0046872">
    <property type="term" value="F:metal ion binding"/>
    <property type="evidence" value="ECO:0007669"/>
    <property type="project" value="InterPro"/>
</dbReference>
<keyword evidence="2" id="KW-0677">Repeat</keyword>
<keyword evidence="8" id="KW-1185">Reference proteome</keyword>
<comment type="catalytic activity">
    <reaction evidence="4">
        <text>a phosphate monoester + H2O = an alcohol + phosphate</text>
        <dbReference type="Rhea" id="RHEA:15017"/>
        <dbReference type="ChEBI" id="CHEBI:15377"/>
        <dbReference type="ChEBI" id="CHEBI:30879"/>
        <dbReference type="ChEBI" id="CHEBI:43474"/>
        <dbReference type="ChEBI" id="CHEBI:67140"/>
        <dbReference type="EC" id="3.1.3.2"/>
    </reaction>
</comment>
<dbReference type="SUPFAM" id="SSF49363">
    <property type="entry name" value="Purple acid phosphatase, N-terminal domain"/>
    <property type="match status" value="1"/>
</dbReference>
<dbReference type="InterPro" id="IPR029052">
    <property type="entry name" value="Metallo-depent_PP-like"/>
</dbReference>
<evidence type="ECO:0000256" key="3">
    <source>
        <dbReference type="ARBA" id="ARBA00022801"/>
    </source>
</evidence>
<dbReference type="AlphaFoldDB" id="A0A1Y1XK63"/>
<dbReference type="EC" id="3.1.3.2" evidence="4"/>
<dbReference type="SMART" id="SM00236">
    <property type="entry name" value="fCBD"/>
    <property type="match status" value="1"/>
</dbReference>
<dbReference type="GO" id="GO:0003993">
    <property type="term" value="F:acid phosphatase activity"/>
    <property type="evidence" value="ECO:0007669"/>
    <property type="project" value="UniProtKB-EC"/>
</dbReference>
<proteinExistence type="inferred from homology"/>
<reference evidence="7 8" key="2">
    <citation type="submission" date="2016-08" db="EMBL/GenBank/DDBJ databases">
        <title>Pervasive Adenine N6-methylation of Active Genes in Fungi.</title>
        <authorList>
            <consortium name="DOE Joint Genome Institute"/>
            <person name="Mondo S.J."/>
            <person name="Dannebaum R.O."/>
            <person name="Kuo R.C."/>
            <person name="Labutti K."/>
            <person name="Haridas S."/>
            <person name="Kuo A."/>
            <person name="Salamov A."/>
            <person name="Ahrendt S.R."/>
            <person name="Lipzen A."/>
            <person name="Sullivan W."/>
            <person name="Andreopoulos W.B."/>
            <person name="Clum A."/>
            <person name="Lindquist E."/>
            <person name="Daum C."/>
            <person name="Ramamoorthy G.K."/>
            <person name="Gryganskyi A."/>
            <person name="Culley D."/>
            <person name="Magnuson J.K."/>
            <person name="James T.Y."/>
            <person name="O'Malley M.A."/>
            <person name="Stajich J.E."/>
            <person name="Spatafora J.W."/>
            <person name="Visel A."/>
            <person name="Grigoriev I.V."/>
        </authorList>
    </citation>
    <scope>NUCLEOTIDE SEQUENCE [LARGE SCALE GENOMIC DNA]</scope>
    <source>
        <strain evidence="7 8">S4</strain>
    </source>
</reference>
<dbReference type="InterPro" id="IPR000254">
    <property type="entry name" value="CBD"/>
</dbReference>
<dbReference type="GO" id="GO:0005975">
    <property type="term" value="P:carbohydrate metabolic process"/>
    <property type="evidence" value="ECO:0007669"/>
    <property type="project" value="InterPro"/>
</dbReference>
<dbReference type="InterPro" id="IPR008963">
    <property type="entry name" value="Purple_acid_Pase-like_N"/>
</dbReference>
<evidence type="ECO:0000259" key="5">
    <source>
        <dbReference type="PROSITE" id="PS51164"/>
    </source>
</evidence>
<evidence type="ECO:0000313" key="7">
    <source>
        <dbReference type="EMBL" id="ORX85734.1"/>
    </source>
</evidence>
<dbReference type="SUPFAM" id="SSF56300">
    <property type="entry name" value="Metallo-dependent phosphatases"/>
    <property type="match status" value="1"/>
</dbReference>
<dbReference type="PROSITE" id="PS51164">
    <property type="entry name" value="CBM1_2"/>
    <property type="match status" value="1"/>
</dbReference>
<dbReference type="InterPro" id="IPR035971">
    <property type="entry name" value="CBD_sf"/>
</dbReference>
<dbReference type="EMBL" id="MCFG01000031">
    <property type="protein sequence ID" value="ORX85734.1"/>
    <property type="molecule type" value="Genomic_DNA"/>
</dbReference>
<dbReference type="Pfam" id="PF02013">
    <property type="entry name" value="CBM_10"/>
    <property type="match status" value="3"/>
</dbReference>
<feature type="domain" description="CBM10" evidence="6">
    <location>
        <begin position="544"/>
        <end position="584"/>
    </location>
</feature>